<dbReference type="Proteomes" id="UP000028483">
    <property type="component" value="Unassembled WGS sequence"/>
</dbReference>
<evidence type="ECO:0008006" key="3">
    <source>
        <dbReference type="Google" id="ProtNLM"/>
    </source>
</evidence>
<dbReference type="EMBL" id="CBSX010000128">
    <property type="protein sequence ID" value="CDH06152.1"/>
    <property type="molecule type" value="Genomic_DNA"/>
</dbReference>
<organism evidence="1 2">
    <name type="scientific">Xenorhabdus bovienii str. oregonense</name>
    <dbReference type="NCBI Taxonomy" id="1398202"/>
    <lineage>
        <taxon>Bacteria</taxon>
        <taxon>Pseudomonadati</taxon>
        <taxon>Pseudomonadota</taxon>
        <taxon>Gammaproteobacteria</taxon>
        <taxon>Enterobacterales</taxon>
        <taxon>Morganellaceae</taxon>
        <taxon>Xenorhabdus</taxon>
    </lineage>
</organism>
<comment type="caution">
    <text evidence="1">The sequence shown here is derived from an EMBL/GenBank/DDBJ whole genome shotgun (WGS) entry which is preliminary data.</text>
</comment>
<dbReference type="AlphaFoldDB" id="A0A077NVB1"/>
<protein>
    <recommendedName>
        <fullName evidence="3">Immunity protein 22</fullName>
    </recommendedName>
</protein>
<proteinExistence type="predicted"/>
<dbReference type="HOGENOM" id="CLU_1936551_0_0_6"/>
<name>A0A077NVB1_XENBV</name>
<reference evidence="1" key="1">
    <citation type="submission" date="2013-07" db="EMBL/GenBank/DDBJ databases">
        <title>Sub-species coevolution in mutualistic symbiosis.</title>
        <authorList>
            <person name="Murfin K."/>
            <person name="Klassen J."/>
            <person name="Lee M."/>
            <person name="Forst S."/>
            <person name="Stock P."/>
            <person name="Goodrich-Blair H."/>
        </authorList>
    </citation>
    <scope>NUCLEOTIDE SEQUENCE [LARGE SCALE GENOMIC DNA]</scope>
    <source>
        <strain evidence="1">Oregonense</strain>
    </source>
</reference>
<dbReference type="Pfam" id="PF14112">
    <property type="entry name" value="DUF4284"/>
    <property type="match status" value="1"/>
</dbReference>
<sequence>MVNENRVHLWIGSNFSSENEYMEYFQLDYSVEGDFEDPNYKLCQFCEDIGLQWYDEDFIGIILRHNKNISIDEILTDAAVDQSEFQSIKEISNKLGMKEANAIFWYQDSELHIKPPCKIGYNNLKYIGLFKGD</sequence>
<evidence type="ECO:0000313" key="1">
    <source>
        <dbReference type="EMBL" id="CDH06152.1"/>
    </source>
</evidence>
<gene>
    <name evidence="1" type="ORF">XBO1_2130003</name>
</gene>
<accession>A0A077NVB1</accession>
<dbReference type="RefSeq" id="WP_038257001.1">
    <property type="nucleotide sequence ID" value="NZ_CAWLUU010000184.1"/>
</dbReference>
<dbReference type="InterPro" id="IPR025560">
    <property type="entry name" value="Imm22"/>
</dbReference>
<evidence type="ECO:0000313" key="2">
    <source>
        <dbReference type="Proteomes" id="UP000028483"/>
    </source>
</evidence>